<dbReference type="OrthoDB" id="3217540at2"/>
<name>A0A7L4YT66_9ACTN</name>
<gene>
    <name evidence="2" type="ORF">EK0264_19140</name>
</gene>
<evidence type="ECO:0000256" key="1">
    <source>
        <dbReference type="SAM" id="MobiDB-lite"/>
    </source>
</evidence>
<dbReference type="PROSITE" id="PS51257">
    <property type="entry name" value="PROKAR_LIPOPROTEIN"/>
    <property type="match status" value="1"/>
</dbReference>
<dbReference type="KEGG" id="eke:EK0264_19140"/>
<dbReference type="AlphaFoldDB" id="A0A7L4YT66"/>
<feature type="region of interest" description="Disordered" evidence="1">
    <location>
        <begin position="25"/>
        <end position="53"/>
    </location>
</feature>
<evidence type="ECO:0000313" key="3">
    <source>
        <dbReference type="Proteomes" id="UP000463857"/>
    </source>
</evidence>
<evidence type="ECO:0000313" key="2">
    <source>
        <dbReference type="EMBL" id="QHC02173.1"/>
    </source>
</evidence>
<dbReference type="EMBL" id="CP047156">
    <property type="protein sequence ID" value="QHC02173.1"/>
    <property type="molecule type" value="Genomic_DNA"/>
</dbReference>
<protein>
    <submittedName>
        <fullName evidence="2">Uncharacterized protein</fullName>
    </submittedName>
</protein>
<accession>A0A7L4YT66</accession>
<reference evidence="2 3" key="1">
    <citation type="journal article" date="2018" name="Int. J. Syst. Evol. Microbiol.">
        <title>Epidermidibacterium keratini gen. nov., sp. nov., a member of the family Sporichthyaceae, isolated from keratin epidermis.</title>
        <authorList>
            <person name="Lee D.G."/>
            <person name="Trujillo M.E."/>
            <person name="Kang S."/>
            <person name="Nam J.J."/>
            <person name="Kim Y.J."/>
        </authorList>
    </citation>
    <scope>NUCLEOTIDE SEQUENCE [LARGE SCALE GENOMIC DNA]</scope>
    <source>
        <strain evidence="2 3">EPI-7</strain>
    </source>
</reference>
<dbReference type="Proteomes" id="UP000463857">
    <property type="component" value="Chromosome"/>
</dbReference>
<sequence>MPADVVRRARSAVAVGVLLLTAACTSSTPPDRPAPPQVRASTGEFTGGTPAADPDADYVLTGTGPHVEEINPSFSAQLGDYVVTGTFPTTDNQVESTTDRMRVSVVNVETGELRWLQIPTSRNKKSVKADDGSPGGADVSDLCATTYDGEQVLYGISALPYKGWDVDEYGEFPMLFRLRADGNEVVYRGEDISTYAGLRGAAANPALADEYLPMKTGEPVASAGLVECASLPNGSLAVAQYYPREGSRSGQVVVFDSAGSLVAGVALPDYTAVDGGVVDEMLPRDIVAAPEPIGSQAYISVVSDAFAPDGTALPFPVTEIAYDTTDAALTVQAGPFVASAGHRSNRSAYSTSGDLYVPVTVADPNDEQSVWTSAGVAVYPRSLLDAQQPSSSVEALAPQRFFGGTGNLSVDVQVLEDAGLVVDVDYRGGVTAYRMSDGQACAALTPDLPAELAASGAQLQAIVKGTYDAERDYLWLPMNVTAEDGASVPQIYGVNTARLAATCGT</sequence>
<dbReference type="RefSeq" id="WP_159547297.1">
    <property type="nucleotide sequence ID" value="NZ_CP047156.1"/>
</dbReference>
<dbReference type="InParanoid" id="A0A7L4YT66"/>
<organism evidence="2 3">
    <name type="scientific">Epidermidibacterium keratini</name>
    <dbReference type="NCBI Taxonomy" id="1891644"/>
    <lineage>
        <taxon>Bacteria</taxon>
        <taxon>Bacillati</taxon>
        <taxon>Actinomycetota</taxon>
        <taxon>Actinomycetes</taxon>
        <taxon>Sporichthyales</taxon>
        <taxon>Sporichthyaceae</taxon>
        <taxon>Epidermidibacterium</taxon>
    </lineage>
</organism>
<keyword evidence="3" id="KW-1185">Reference proteome</keyword>
<proteinExistence type="predicted"/>